<keyword evidence="13" id="KW-0233">DNA recombination</keyword>
<dbReference type="InterPro" id="IPR012340">
    <property type="entry name" value="NA-bd_OB-fold"/>
</dbReference>
<comment type="catalytic activity">
    <reaction evidence="18">
        <text>ATP + (deoxyribonucleotide)n-3'-hydroxyl + 5'-phospho-(deoxyribonucleotide)m = (deoxyribonucleotide)n+m + AMP + diphosphate.</text>
        <dbReference type="EC" id="6.5.1.1"/>
    </reaction>
</comment>
<evidence type="ECO:0000256" key="19">
    <source>
        <dbReference type="RuleBase" id="RU004196"/>
    </source>
</evidence>
<dbReference type="NCBIfam" id="TIGR00574">
    <property type="entry name" value="dnl1"/>
    <property type="match status" value="1"/>
</dbReference>
<evidence type="ECO:0000256" key="13">
    <source>
        <dbReference type="ARBA" id="ARBA00023172"/>
    </source>
</evidence>
<dbReference type="GO" id="GO:0005958">
    <property type="term" value="C:DNA-dependent protein kinase-DNA ligase 4 complex"/>
    <property type="evidence" value="ECO:0007669"/>
    <property type="project" value="TreeGrafter"/>
</dbReference>
<evidence type="ECO:0000256" key="1">
    <source>
        <dbReference type="ARBA" id="ARBA00001946"/>
    </source>
</evidence>
<dbReference type="Gene3D" id="3.40.50.10190">
    <property type="entry name" value="BRCT domain"/>
    <property type="match status" value="2"/>
</dbReference>
<evidence type="ECO:0000256" key="4">
    <source>
        <dbReference type="ARBA" id="ARBA00012727"/>
    </source>
</evidence>
<keyword evidence="11" id="KW-0067">ATP-binding</keyword>
<name>A0A8D8ZMV5_9HEMI</name>
<dbReference type="GO" id="GO:0006310">
    <property type="term" value="P:DNA recombination"/>
    <property type="evidence" value="ECO:0007669"/>
    <property type="project" value="UniProtKB-KW"/>
</dbReference>
<dbReference type="SUPFAM" id="SSF50249">
    <property type="entry name" value="Nucleic acid-binding proteins"/>
    <property type="match status" value="1"/>
</dbReference>
<dbReference type="InterPro" id="IPR029710">
    <property type="entry name" value="LIG4"/>
</dbReference>
<evidence type="ECO:0000256" key="17">
    <source>
        <dbReference type="ARBA" id="ARBA00031942"/>
    </source>
</evidence>
<dbReference type="InterPro" id="IPR036599">
    <property type="entry name" value="DNA_ligase_N_sf"/>
</dbReference>
<dbReference type="EMBL" id="HBUF01527543">
    <property type="protein sequence ID" value="CAG6750664.1"/>
    <property type="molecule type" value="Transcribed_RNA"/>
</dbReference>
<evidence type="ECO:0000256" key="7">
    <source>
        <dbReference type="ARBA" id="ARBA00022723"/>
    </source>
</evidence>
<dbReference type="Gene3D" id="2.40.50.140">
    <property type="entry name" value="Nucleic acid-binding proteins"/>
    <property type="match status" value="1"/>
</dbReference>
<dbReference type="InterPro" id="IPR012308">
    <property type="entry name" value="DNA_ligase_ATP-dep_N"/>
</dbReference>
<keyword evidence="8" id="KW-0677">Repeat</keyword>
<dbReference type="InterPro" id="IPR016059">
    <property type="entry name" value="DNA_ligase_ATP-dep_CS"/>
</dbReference>
<evidence type="ECO:0000256" key="8">
    <source>
        <dbReference type="ARBA" id="ARBA00022737"/>
    </source>
</evidence>
<dbReference type="PROSITE" id="PS00333">
    <property type="entry name" value="DNA_LIGASE_A2"/>
    <property type="match status" value="1"/>
</dbReference>
<protein>
    <recommendedName>
        <fullName evidence="5">DNA ligase 4</fullName>
        <ecNumber evidence="4">6.5.1.1</ecNumber>
    </recommendedName>
    <alternativeName>
        <fullName evidence="17">DNA ligase IV</fullName>
    </alternativeName>
    <alternativeName>
        <fullName evidence="16">Polydeoxyribonucleotide synthase [ATP] 4</fullName>
    </alternativeName>
</protein>
<evidence type="ECO:0000256" key="9">
    <source>
        <dbReference type="ARBA" id="ARBA00022741"/>
    </source>
</evidence>
<evidence type="ECO:0000256" key="18">
    <source>
        <dbReference type="ARBA" id="ARBA00034003"/>
    </source>
</evidence>
<dbReference type="CDD" id="cd07968">
    <property type="entry name" value="OBF_DNA_ligase_IV"/>
    <property type="match status" value="1"/>
</dbReference>
<dbReference type="SUPFAM" id="SSF52113">
    <property type="entry name" value="BRCT domain"/>
    <property type="match status" value="2"/>
</dbReference>
<feature type="domain" description="BRCT" evidence="22">
    <location>
        <begin position="650"/>
        <end position="734"/>
    </location>
</feature>
<dbReference type="InterPro" id="IPR036420">
    <property type="entry name" value="BRCT_dom_sf"/>
</dbReference>
<evidence type="ECO:0000256" key="12">
    <source>
        <dbReference type="ARBA" id="ARBA00022842"/>
    </source>
</evidence>
<dbReference type="GO" id="GO:0006297">
    <property type="term" value="P:nucleotide-excision repair, DNA gap filling"/>
    <property type="evidence" value="ECO:0007669"/>
    <property type="project" value="TreeGrafter"/>
</dbReference>
<accession>A0A8D8ZMV5</accession>
<dbReference type="AlphaFoldDB" id="A0A8D8ZMV5"/>
<keyword evidence="6 23" id="KW-0436">Ligase</keyword>
<dbReference type="Gene3D" id="3.30.470.30">
    <property type="entry name" value="DNA ligase/mRNA capping enzyme"/>
    <property type="match status" value="1"/>
</dbReference>
<keyword evidence="12" id="KW-0460">Magnesium</keyword>
<evidence type="ECO:0000256" key="10">
    <source>
        <dbReference type="ARBA" id="ARBA00022763"/>
    </source>
</evidence>
<dbReference type="GO" id="GO:0005524">
    <property type="term" value="F:ATP binding"/>
    <property type="evidence" value="ECO:0007669"/>
    <property type="project" value="UniProtKB-KW"/>
</dbReference>
<evidence type="ECO:0000259" key="21">
    <source>
        <dbReference type="PROSITE" id="PS50160"/>
    </source>
</evidence>
<keyword evidence="10" id="KW-0227">DNA damage</keyword>
<dbReference type="PANTHER" id="PTHR45997">
    <property type="entry name" value="DNA LIGASE 4"/>
    <property type="match status" value="1"/>
</dbReference>
<comment type="similarity">
    <text evidence="3 19">Belongs to the ATP-dependent DNA ligase family.</text>
</comment>
<evidence type="ECO:0000256" key="5">
    <source>
        <dbReference type="ARBA" id="ARBA00022073"/>
    </source>
</evidence>
<dbReference type="SUPFAM" id="SSF56091">
    <property type="entry name" value="DNA ligase/mRNA capping enzyme, catalytic domain"/>
    <property type="match status" value="1"/>
</dbReference>
<dbReference type="GO" id="GO:0046872">
    <property type="term" value="F:metal ion binding"/>
    <property type="evidence" value="ECO:0007669"/>
    <property type="project" value="UniProtKB-KW"/>
</dbReference>
<evidence type="ECO:0000256" key="15">
    <source>
        <dbReference type="ARBA" id="ARBA00023242"/>
    </source>
</evidence>
<dbReference type="InterPro" id="IPR044125">
    <property type="entry name" value="Adenylation_DNA_ligase_IV"/>
</dbReference>
<proteinExistence type="inferred from homology"/>
<reference evidence="23" key="1">
    <citation type="submission" date="2021-05" db="EMBL/GenBank/DDBJ databases">
        <authorList>
            <person name="Alioto T."/>
            <person name="Alioto T."/>
            <person name="Gomez Garrido J."/>
        </authorList>
    </citation>
    <scope>NUCLEOTIDE SEQUENCE</scope>
</reference>
<evidence type="ECO:0000313" key="23">
    <source>
        <dbReference type="EMBL" id="CAG6750664.1"/>
    </source>
</evidence>
<dbReference type="GO" id="GO:0006303">
    <property type="term" value="P:double-strand break repair via nonhomologous end joining"/>
    <property type="evidence" value="ECO:0007669"/>
    <property type="project" value="TreeGrafter"/>
</dbReference>
<evidence type="ECO:0000256" key="2">
    <source>
        <dbReference type="ARBA" id="ARBA00004123"/>
    </source>
</evidence>
<dbReference type="Gene3D" id="1.10.3260.10">
    <property type="entry name" value="DNA ligase, ATP-dependent, N-terminal domain"/>
    <property type="match status" value="1"/>
</dbReference>
<organism evidence="23">
    <name type="scientific">Cacopsylla melanoneura</name>
    <dbReference type="NCBI Taxonomy" id="428564"/>
    <lineage>
        <taxon>Eukaryota</taxon>
        <taxon>Metazoa</taxon>
        <taxon>Ecdysozoa</taxon>
        <taxon>Arthropoda</taxon>
        <taxon>Hexapoda</taxon>
        <taxon>Insecta</taxon>
        <taxon>Pterygota</taxon>
        <taxon>Neoptera</taxon>
        <taxon>Paraneoptera</taxon>
        <taxon>Hemiptera</taxon>
        <taxon>Sternorrhyncha</taxon>
        <taxon>Psylloidea</taxon>
        <taxon>Psyllidae</taxon>
        <taxon>Psyllinae</taxon>
        <taxon>Cacopsylla</taxon>
    </lineage>
</organism>
<evidence type="ECO:0000256" key="16">
    <source>
        <dbReference type="ARBA" id="ARBA00030676"/>
    </source>
</evidence>
<dbReference type="InterPro" id="IPR000977">
    <property type="entry name" value="DNA_ligase_ATP-dep"/>
</dbReference>
<dbReference type="PROSITE" id="PS50172">
    <property type="entry name" value="BRCT"/>
    <property type="match status" value="1"/>
</dbReference>
<dbReference type="CDD" id="cd07903">
    <property type="entry name" value="Adenylation_DNA_ligase_IV"/>
    <property type="match status" value="1"/>
</dbReference>
<dbReference type="Pfam" id="PF04679">
    <property type="entry name" value="DNA_ligase_A_C"/>
    <property type="match status" value="1"/>
</dbReference>
<comment type="cofactor">
    <cofactor evidence="1">
        <name>Mg(2+)</name>
        <dbReference type="ChEBI" id="CHEBI:18420"/>
    </cofactor>
</comment>
<dbReference type="PROSITE" id="PS50160">
    <property type="entry name" value="DNA_LIGASE_A3"/>
    <property type="match status" value="1"/>
</dbReference>
<dbReference type="Pfam" id="PF04675">
    <property type="entry name" value="DNA_ligase_A_N"/>
    <property type="match status" value="1"/>
</dbReference>
<evidence type="ECO:0000256" key="11">
    <source>
        <dbReference type="ARBA" id="ARBA00022840"/>
    </source>
</evidence>
<dbReference type="InterPro" id="IPR012309">
    <property type="entry name" value="DNA_ligase_ATP-dep_C"/>
</dbReference>
<keyword evidence="15" id="KW-0539">Nucleus</keyword>
<dbReference type="InterPro" id="IPR001357">
    <property type="entry name" value="BRCT_dom"/>
</dbReference>
<evidence type="ECO:0000259" key="22">
    <source>
        <dbReference type="PROSITE" id="PS50172"/>
    </source>
</evidence>
<evidence type="ECO:0000256" key="14">
    <source>
        <dbReference type="ARBA" id="ARBA00023204"/>
    </source>
</evidence>
<dbReference type="PANTHER" id="PTHR45997:SF1">
    <property type="entry name" value="DNA LIGASE 4"/>
    <property type="match status" value="1"/>
</dbReference>
<dbReference type="EC" id="6.5.1.1" evidence="4"/>
<evidence type="ECO:0000256" key="3">
    <source>
        <dbReference type="ARBA" id="ARBA00007572"/>
    </source>
</evidence>
<dbReference type="GO" id="GO:0003910">
    <property type="term" value="F:DNA ligase (ATP) activity"/>
    <property type="evidence" value="ECO:0007669"/>
    <property type="project" value="UniProtKB-EC"/>
</dbReference>
<evidence type="ECO:0000256" key="6">
    <source>
        <dbReference type="ARBA" id="ARBA00022598"/>
    </source>
</evidence>
<sequence length="960" mass="109089">MSLSNQVSFLKLASVLDEINTSKKDQKSKLLKHFILQFQAEAKKTGKPFDEELSFFPILRLLLPTYDRNRGPYGIKEYTLSKLYVRILCLNRGTKDYIKLTQYKAPKSNLGSEGGDFSEVAYSVLKTRCGKGGELSVADVNKHLDNIAAKHINHDQRGVESELQLLMSKMSALEQRWLIRMLLKDLHVGLGGAHVLNLFHQDARDLYDVCHNLQRVCSVLHNPSSQLHEIEVVLFEPFRPMLSRRLDIQAVETDLRDRDEYYVEPKHDGERFQLHLSGGQFKYFSRNGHEYTSTYGADVTCGILTPHIVPQLSADVESCILDGEMMCWNTKYGTYTSKGGNIDVKKLRLGNIHQPCFCVFDILFYNGTVLSNKPLSERLNILESMLSSRQGVIVHTPRTRIHSKSDILPALNKAIENREEGIVVKEPDAVYKPNSRKDGWYKIKPEYTEGAMVELDMLIIGGYYGKGSQRGIVSQFLLGLLDDSNTPEEGSANSGGPRFVSAGKVGIGLSMEELVDLSQKMSPHWIRTRVNQLPDQIVWNREKPDLWIPPQYSHILQVRATEVVRSESFKVNYCLRFPRIQAVRYDKTSSDCLTVEEFHRIRTQGSGKLCYESITGTGSRAGLPTRSPRKRKEVSLASEYTCTIQDGVTLLSHIFKGKTLCVMTGGDITRKQTLETAILEHSGRLVQNSGPGTWAIVVTDTNNLRVKNAVAANAHNVVLASWVERCVDSKCLVEWIPEEVLSLVGHDKIVFNNKFDCYGDSFTLPLRPSALPPLLSSMNSHPIPLPTPHELLLVERELYSTNGSAVFRGLQVYCVRGVAKLSKLRLRFYGGSVCDEMSEIVTHVVCVSDRDKDNVEEERRINKRVKSETNRENEENTREKKKESEKSKWNWFEEIDKESKEENKEMGDDVKNGKEIGSEGDREQLERERETRALCYVNENWIKECIRRVLIRSPYLVYLP</sequence>
<comment type="subcellular location">
    <subcellularLocation>
        <location evidence="2">Nucleus</location>
    </subcellularLocation>
</comment>
<dbReference type="GO" id="GO:0003677">
    <property type="term" value="F:DNA binding"/>
    <property type="evidence" value="ECO:0007669"/>
    <property type="project" value="InterPro"/>
</dbReference>
<dbReference type="GO" id="GO:0071897">
    <property type="term" value="P:DNA biosynthetic process"/>
    <property type="evidence" value="ECO:0007669"/>
    <property type="project" value="InterPro"/>
</dbReference>
<dbReference type="Pfam" id="PF01068">
    <property type="entry name" value="DNA_ligase_A_M"/>
    <property type="match status" value="1"/>
</dbReference>
<keyword evidence="9" id="KW-0547">Nucleotide-binding</keyword>
<keyword evidence="14" id="KW-0234">DNA repair</keyword>
<keyword evidence="7" id="KW-0479">Metal-binding</keyword>
<dbReference type="InterPro" id="IPR012310">
    <property type="entry name" value="DNA_ligase_ATP-dep_cent"/>
</dbReference>
<dbReference type="GO" id="GO:0032807">
    <property type="term" value="C:DNA ligase IV complex"/>
    <property type="evidence" value="ECO:0007669"/>
    <property type="project" value="TreeGrafter"/>
</dbReference>
<feature type="region of interest" description="Disordered" evidence="20">
    <location>
        <begin position="898"/>
        <end position="927"/>
    </location>
</feature>
<feature type="domain" description="ATP-dependent DNA ligase family profile" evidence="21">
    <location>
        <begin position="354"/>
        <end position="482"/>
    </location>
</feature>
<dbReference type="SUPFAM" id="SSF117018">
    <property type="entry name" value="ATP-dependent DNA ligase DNA-binding domain"/>
    <property type="match status" value="1"/>
</dbReference>
<evidence type="ECO:0000256" key="20">
    <source>
        <dbReference type="SAM" id="MobiDB-lite"/>
    </source>
</evidence>